<dbReference type="Proteomes" id="UP000287651">
    <property type="component" value="Unassembled WGS sequence"/>
</dbReference>
<organism evidence="2 3">
    <name type="scientific">Ensete ventricosum</name>
    <name type="common">Abyssinian banana</name>
    <name type="synonym">Musa ensete</name>
    <dbReference type="NCBI Taxonomy" id="4639"/>
    <lineage>
        <taxon>Eukaryota</taxon>
        <taxon>Viridiplantae</taxon>
        <taxon>Streptophyta</taxon>
        <taxon>Embryophyta</taxon>
        <taxon>Tracheophyta</taxon>
        <taxon>Spermatophyta</taxon>
        <taxon>Magnoliopsida</taxon>
        <taxon>Liliopsida</taxon>
        <taxon>Zingiberales</taxon>
        <taxon>Musaceae</taxon>
        <taxon>Ensete</taxon>
    </lineage>
</organism>
<reference evidence="2 3" key="1">
    <citation type="journal article" date="2014" name="Agronomy (Basel)">
        <title>A Draft Genome Sequence for Ensete ventricosum, the Drought-Tolerant Tree Against Hunger.</title>
        <authorList>
            <person name="Harrison J."/>
            <person name="Moore K.A."/>
            <person name="Paszkiewicz K."/>
            <person name="Jones T."/>
            <person name="Grant M."/>
            <person name="Ambacheew D."/>
            <person name="Muzemil S."/>
            <person name="Studholme D.J."/>
        </authorList>
    </citation>
    <scope>NUCLEOTIDE SEQUENCE [LARGE SCALE GENOMIC DNA]</scope>
</reference>
<evidence type="ECO:0000313" key="3">
    <source>
        <dbReference type="Proteomes" id="UP000287651"/>
    </source>
</evidence>
<name>A0A426Z2M7_ENSVE</name>
<evidence type="ECO:0000313" key="2">
    <source>
        <dbReference type="EMBL" id="RRT58229.1"/>
    </source>
</evidence>
<accession>A0A426Z2M7</accession>
<comment type="caution">
    <text evidence="2">The sequence shown here is derived from an EMBL/GenBank/DDBJ whole genome shotgun (WGS) entry which is preliminary data.</text>
</comment>
<feature type="compositionally biased region" description="Low complexity" evidence="1">
    <location>
        <begin position="59"/>
        <end position="73"/>
    </location>
</feature>
<protein>
    <submittedName>
        <fullName evidence="2">Uncharacterized protein</fullName>
    </submittedName>
</protein>
<sequence>MVLGTVRVMEIGYDDYILRLEGYPKDVVVGGSKIGRVLVYEKKNDKEDRPLRNSMGVPSSKSSKLSETLLKES</sequence>
<feature type="region of interest" description="Disordered" evidence="1">
    <location>
        <begin position="45"/>
        <end position="73"/>
    </location>
</feature>
<evidence type="ECO:0000256" key="1">
    <source>
        <dbReference type="SAM" id="MobiDB-lite"/>
    </source>
</evidence>
<gene>
    <name evidence="2" type="ORF">B296_00020166</name>
</gene>
<dbReference type="EMBL" id="AMZH03008787">
    <property type="protein sequence ID" value="RRT58229.1"/>
    <property type="molecule type" value="Genomic_DNA"/>
</dbReference>
<dbReference type="AlphaFoldDB" id="A0A426Z2M7"/>
<proteinExistence type="predicted"/>